<feature type="region of interest" description="Disordered" evidence="21">
    <location>
        <begin position="659"/>
        <end position="758"/>
    </location>
</feature>
<evidence type="ECO:0000256" key="13">
    <source>
        <dbReference type="ARBA" id="ARBA00023180"/>
    </source>
</evidence>
<feature type="compositionally biased region" description="Polar residues" evidence="21">
    <location>
        <begin position="674"/>
        <end position="685"/>
    </location>
</feature>
<comment type="subcellular location">
    <subcellularLocation>
        <location evidence="2">Cell membrane</location>
        <topology evidence="2">Single-pass type I membrane protein</topology>
    </subcellularLocation>
</comment>
<dbReference type="PANTHER" id="PTHR46860:SF1">
    <property type="entry name" value="CHROMOBOX PROTEIN HOMOLOG 2"/>
    <property type="match status" value="1"/>
</dbReference>
<keyword evidence="5" id="KW-0812">Transmembrane</keyword>
<evidence type="ECO:0000256" key="1">
    <source>
        <dbReference type="ARBA" id="ARBA00001947"/>
    </source>
</evidence>
<keyword evidence="10" id="KW-1133">Transmembrane helix</keyword>
<keyword evidence="12" id="KW-0472">Membrane</keyword>
<comment type="catalytic activity">
    <reaction evidence="14">
        <text>a sphingomyelin + H2O = phosphocholine + an N-acylsphing-4-enine + H(+)</text>
        <dbReference type="Rhea" id="RHEA:19253"/>
        <dbReference type="ChEBI" id="CHEBI:15377"/>
        <dbReference type="ChEBI" id="CHEBI:15378"/>
        <dbReference type="ChEBI" id="CHEBI:17636"/>
        <dbReference type="ChEBI" id="CHEBI:52639"/>
        <dbReference type="ChEBI" id="CHEBI:295975"/>
        <dbReference type="EC" id="3.1.4.12"/>
    </reaction>
    <physiologicalReaction direction="left-to-right" evidence="14">
        <dbReference type="Rhea" id="RHEA:19254"/>
    </physiologicalReaction>
</comment>
<accession>G3HTD8</accession>
<dbReference type="GO" id="GO:0000122">
    <property type="term" value="P:negative regulation of transcription by RNA polymerase II"/>
    <property type="evidence" value="ECO:0007669"/>
    <property type="project" value="TreeGrafter"/>
</dbReference>
<dbReference type="FunCoup" id="G3HTD8">
    <property type="interactions" value="20"/>
</dbReference>
<evidence type="ECO:0000256" key="15">
    <source>
        <dbReference type="ARBA" id="ARBA00048209"/>
    </source>
</evidence>
<keyword evidence="7 22" id="KW-0732">Signal</keyword>
<gene>
    <name evidence="23" type="ORF">I79_014163</name>
</gene>
<dbReference type="Pfam" id="PF17218">
    <property type="entry name" value="CBX7_C"/>
    <property type="match status" value="1"/>
</dbReference>
<dbReference type="Proteomes" id="UP000001075">
    <property type="component" value="Unassembled WGS sequence"/>
</dbReference>
<evidence type="ECO:0000256" key="5">
    <source>
        <dbReference type="ARBA" id="ARBA00022692"/>
    </source>
</evidence>
<evidence type="ECO:0000256" key="9">
    <source>
        <dbReference type="ARBA" id="ARBA00022833"/>
    </source>
</evidence>
<feature type="chain" id="PRO_5003444475" description="Ectonucleotide pyrophosphatase/phosphodiesterase family member 7" evidence="22">
    <location>
        <begin position="22"/>
        <end position="809"/>
    </location>
</feature>
<dbReference type="InterPro" id="IPR017850">
    <property type="entry name" value="Alkaline_phosphatase_core_sf"/>
</dbReference>
<evidence type="ECO:0000256" key="7">
    <source>
        <dbReference type="ARBA" id="ARBA00022729"/>
    </source>
</evidence>
<feature type="signal peptide" evidence="22">
    <location>
        <begin position="1"/>
        <end position="21"/>
    </location>
</feature>
<dbReference type="GO" id="GO:0006629">
    <property type="term" value="P:lipid metabolic process"/>
    <property type="evidence" value="ECO:0007669"/>
    <property type="project" value="UniProtKB-KW"/>
</dbReference>
<dbReference type="GO" id="GO:0005886">
    <property type="term" value="C:plasma membrane"/>
    <property type="evidence" value="ECO:0007669"/>
    <property type="project" value="UniProtKB-SubCell"/>
</dbReference>
<dbReference type="PANTHER" id="PTHR46860">
    <property type="entry name" value="CHROMOBOX PROTEIN HOMOLOG 2"/>
    <property type="match status" value="1"/>
</dbReference>
<comment type="catalytic activity">
    <reaction evidence="16">
        <text>1-O-octadecyl-2-acetyl-sn-glycero-3-phosphocholine + H2O = 1-O-octadecyl-2-acetyl-sn-glycerol + phosphocholine + H(+)</text>
        <dbReference type="Rhea" id="RHEA:63384"/>
        <dbReference type="ChEBI" id="CHEBI:15377"/>
        <dbReference type="ChEBI" id="CHEBI:15378"/>
        <dbReference type="ChEBI" id="CHEBI:52450"/>
        <dbReference type="ChEBI" id="CHEBI:147296"/>
        <dbReference type="ChEBI" id="CHEBI:295975"/>
    </reaction>
    <physiologicalReaction direction="left-to-right" evidence="16">
        <dbReference type="Rhea" id="RHEA:63385"/>
    </physiologicalReaction>
</comment>
<keyword evidence="4" id="KW-1003">Cell membrane</keyword>
<protein>
    <recommendedName>
        <fullName evidence="18">Ectonucleotide pyrophosphatase/phosphodiesterase family member 7</fullName>
        <ecNumber evidence="3">3.1.4.12</ecNumber>
    </recommendedName>
    <alternativeName>
        <fullName evidence="20">Alkaline sphingomyelin phosphodiesterase</fullName>
    </alternativeName>
    <alternativeName>
        <fullName evidence="19">Intestinal alkaline sphingomyelinase</fullName>
    </alternativeName>
</protein>
<reference evidence="24" key="1">
    <citation type="journal article" date="2011" name="Nat. Biotechnol.">
        <title>The genomic sequence of the Chinese hamster ovary (CHO)-K1 cell line.</title>
        <authorList>
            <person name="Xu X."/>
            <person name="Nagarajan H."/>
            <person name="Lewis N.E."/>
            <person name="Pan S."/>
            <person name="Cai Z."/>
            <person name="Liu X."/>
            <person name="Chen W."/>
            <person name="Xie M."/>
            <person name="Wang W."/>
            <person name="Hammond S."/>
            <person name="Andersen M.R."/>
            <person name="Neff N."/>
            <person name="Passarelli B."/>
            <person name="Koh W."/>
            <person name="Fan H.C."/>
            <person name="Wang J."/>
            <person name="Gui Y."/>
            <person name="Lee K.H."/>
            <person name="Betenbaugh M.J."/>
            <person name="Quake S.R."/>
            <person name="Famili I."/>
            <person name="Palsson B.O."/>
            <person name="Wang J."/>
        </authorList>
    </citation>
    <scope>NUCLEOTIDE SEQUENCE [LARGE SCALE GENOMIC DNA]</scope>
    <source>
        <strain evidence="24">CHO K1 cell line</strain>
    </source>
</reference>
<evidence type="ECO:0000256" key="17">
    <source>
        <dbReference type="ARBA" id="ARBA00052171"/>
    </source>
</evidence>
<dbReference type="eggNOG" id="KOG2645">
    <property type="taxonomic scope" value="Eukaryota"/>
</dbReference>
<name>G3HTD8_CRIGR</name>
<organism evidence="23 24">
    <name type="scientific">Cricetulus griseus</name>
    <name type="common">Chinese hamster</name>
    <name type="synonym">Cricetulus barabensis griseus</name>
    <dbReference type="NCBI Taxonomy" id="10029"/>
    <lineage>
        <taxon>Eukaryota</taxon>
        <taxon>Metazoa</taxon>
        <taxon>Chordata</taxon>
        <taxon>Craniata</taxon>
        <taxon>Vertebrata</taxon>
        <taxon>Euteleostomi</taxon>
        <taxon>Mammalia</taxon>
        <taxon>Eutheria</taxon>
        <taxon>Euarchontoglires</taxon>
        <taxon>Glires</taxon>
        <taxon>Rodentia</taxon>
        <taxon>Myomorpha</taxon>
        <taxon>Muroidea</taxon>
        <taxon>Cricetidae</taxon>
        <taxon>Cricetinae</taxon>
        <taxon>Cricetulus</taxon>
    </lineage>
</organism>
<feature type="compositionally biased region" description="Low complexity" evidence="21">
    <location>
        <begin position="743"/>
        <end position="755"/>
    </location>
</feature>
<dbReference type="InterPro" id="IPR033773">
    <property type="entry name" value="CBX7_C"/>
</dbReference>
<dbReference type="InterPro" id="IPR002591">
    <property type="entry name" value="Phosphodiest/P_Trfase"/>
</dbReference>
<evidence type="ECO:0000256" key="3">
    <source>
        <dbReference type="ARBA" id="ARBA00012369"/>
    </source>
</evidence>
<feature type="region of interest" description="Disordered" evidence="21">
    <location>
        <begin position="402"/>
        <end position="434"/>
    </location>
</feature>
<feature type="compositionally biased region" description="Basic and acidic residues" evidence="21">
    <location>
        <begin position="418"/>
        <end position="430"/>
    </location>
</feature>
<dbReference type="InParanoid" id="G3HTD8"/>
<dbReference type="EMBL" id="JH000695">
    <property type="protein sequence ID" value="EGW08241.1"/>
    <property type="molecule type" value="Genomic_DNA"/>
</dbReference>
<dbReference type="Gene3D" id="3.40.720.10">
    <property type="entry name" value="Alkaline Phosphatase, subunit A"/>
    <property type="match status" value="1"/>
</dbReference>
<feature type="region of interest" description="Disordered" evidence="21">
    <location>
        <begin position="447"/>
        <end position="473"/>
    </location>
</feature>
<dbReference type="GO" id="GO:0035102">
    <property type="term" value="C:PRC1 complex"/>
    <property type="evidence" value="ECO:0007669"/>
    <property type="project" value="InterPro"/>
</dbReference>
<evidence type="ECO:0000256" key="10">
    <source>
        <dbReference type="ARBA" id="ARBA00022989"/>
    </source>
</evidence>
<evidence type="ECO:0000256" key="11">
    <source>
        <dbReference type="ARBA" id="ARBA00023098"/>
    </source>
</evidence>
<dbReference type="GO" id="GO:0046872">
    <property type="term" value="F:metal ion binding"/>
    <property type="evidence" value="ECO:0007669"/>
    <property type="project" value="UniProtKB-KW"/>
</dbReference>
<dbReference type="AlphaFoldDB" id="G3HTD8"/>
<evidence type="ECO:0000256" key="14">
    <source>
        <dbReference type="ARBA" id="ARBA00047268"/>
    </source>
</evidence>
<dbReference type="GO" id="GO:0004767">
    <property type="term" value="F:sphingomyelin phosphodiesterase activity"/>
    <property type="evidence" value="ECO:0007669"/>
    <property type="project" value="UniProtKB-EC"/>
</dbReference>
<evidence type="ECO:0000313" key="24">
    <source>
        <dbReference type="Proteomes" id="UP000001075"/>
    </source>
</evidence>
<sequence length="809" mass="88352">MGHSAVLLAVALAILPACGTGAPLQRQHKLLLVSFDGFRWNYDQDVDTPNLDTMAREGVKARYMTPAFVTMTSPCHFTLVTGKYIENHGVVHNMFYNTTSKVRWPYHTTLGIQSWWDNGSIPIWITAQRQGLKTGSFFYPGGNVTYQGEAVTMSRKEGIFHNYKDEKEWRENVDTVMRWFTEEGVDLVTLYFGEPDSTGHKYGPESQERKDMVRQVDRTVGYLRDSIERHHLSESLNLIVTSDHGMTTVNKNASDLVEFHKFPNFTFRDIEFELLDYGPNGMLIPKEGMLEKVYSVLKDAHPRLHVYKKEDFPKSFHYANNPRITSLLMYSDLGYVIHGRVSVQFNKGEHGFDNRDMDMKTIFRAVGPSFKAGLEVEPFESVHVYELMCQLLGIVPEPNDGHPGTLQPMLWSEDDSDLDSKRGPRGRETHPVPQKKAQILVAKPELKDPIRKKRGRKPLPPEQKAARRPVSLAKVLKTTRKDLGTSASKLPPPLSAPVAGLAALKAHTKEACSGSSAMATPENLASLMKGMAGSPNRGGISWQSSIVHYMNRMSQSQAQTASRLALKAQAANKCSLGLDLKVRTQKGDLGVSPPGSKALKAPGGAAAEQQKGSSSGGPGSQLAPTQELSLQVLDLQSVKNGMPGMGLLSRHATATKAIPATNPATGKGPGGSPTGINMTSTPTDTSKGEKMASKATALPTPSVKRDSVKCMAASSGQEGHTVPGEGRKAPALSEMSTGEENSSSDTDPDSSSLPSAGQNLSVSVQTNQDWKPTRSLIEHVFVTDVTANLITVTVKESPTSVGFFNLRHY</sequence>
<proteinExistence type="predicted"/>
<dbReference type="GO" id="GO:0000792">
    <property type="term" value="C:heterochromatin"/>
    <property type="evidence" value="ECO:0007669"/>
    <property type="project" value="TreeGrafter"/>
</dbReference>
<dbReference type="Gene3D" id="3.30.1360.180">
    <property type="match status" value="1"/>
</dbReference>
<dbReference type="CDD" id="cd16018">
    <property type="entry name" value="Enpp"/>
    <property type="match status" value="1"/>
</dbReference>
<keyword evidence="9" id="KW-0862">Zinc</keyword>
<evidence type="ECO:0000256" key="22">
    <source>
        <dbReference type="SAM" id="SignalP"/>
    </source>
</evidence>
<evidence type="ECO:0000256" key="18">
    <source>
        <dbReference type="ARBA" id="ARBA00074882"/>
    </source>
</evidence>
<keyword evidence="6" id="KW-0479">Metal-binding</keyword>
<keyword evidence="8" id="KW-0378">Hydrolase</keyword>
<evidence type="ECO:0000313" key="23">
    <source>
        <dbReference type="EMBL" id="EGW08241.1"/>
    </source>
</evidence>
<dbReference type="GlyGen" id="G3HTD8">
    <property type="glycosylation" value="2 sites"/>
</dbReference>
<keyword evidence="11" id="KW-0443">Lipid metabolism</keyword>
<evidence type="ECO:0000256" key="21">
    <source>
        <dbReference type="SAM" id="MobiDB-lite"/>
    </source>
</evidence>
<evidence type="ECO:0000256" key="16">
    <source>
        <dbReference type="ARBA" id="ARBA00052035"/>
    </source>
</evidence>
<evidence type="ECO:0000256" key="20">
    <source>
        <dbReference type="ARBA" id="ARBA00083099"/>
    </source>
</evidence>
<dbReference type="PaxDb" id="10029-XP_007608450.1"/>
<dbReference type="EC" id="3.1.4.12" evidence="3"/>
<evidence type="ECO:0000256" key="8">
    <source>
        <dbReference type="ARBA" id="ARBA00022801"/>
    </source>
</evidence>
<evidence type="ECO:0000256" key="4">
    <source>
        <dbReference type="ARBA" id="ARBA00022475"/>
    </source>
</evidence>
<comment type="catalytic activity">
    <reaction evidence="17">
        <text>a 1-O-alkyl-2-acetyl-sn-glycero-3-phosphocholine + H2O = a 1-O-alkyl-2-acetyl-sn-glycerol + phosphocholine + H(+)</text>
        <dbReference type="Rhea" id="RHEA:63380"/>
        <dbReference type="ChEBI" id="CHEBI:15377"/>
        <dbReference type="ChEBI" id="CHEBI:15378"/>
        <dbReference type="ChEBI" id="CHEBI:16291"/>
        <dbReference type="ChEBI" id="CHEBI:36707"/>
        <dbReference type="ChEBI" id="CHEBI:295975"/>
    </reaction>
    <physiologicalReaction direction="left-to-right" evidence="17">
        <dbReference type="Rhea" id="RHEA:63381"/>
    </physiologicalReaction>
</comment>
<feature type="region of interest" description="Disordered" evidence="21">
    <location>
        <begin position="586"/>
        <end position="623"/>
    </location>
</feature>
<evidence type="ECO:0000256" key="2">
    <source>
        <dbReference type="ARBA" id="ARBA00004251"/>
    </source>
</evidence>
<dbReference type="STRING" id="10029.G3HTD8"/>
<evidence type="ECO:0000256" key="12">
    <source>
        <dbReference type="ARBA" id="ARBA00023136"/>
    </source>
</evidence>
<dbReference type="SUPFAM" id="SSF53649">
    <property type="entry name" value="Alkaline phosphatase-like"/>
    <property type="match status" value="1"/>
</dbReference>
<comment type="cofactor">
    <cofactor evidence="1">
        <name>Zn(2+)</name>
        <dbReference type="ChEBI" id="CHEBI:29105"/>
    </cofactor>
</comment>
<dbReference type="Pfam" id="PF01663">
    <property type="entry name" value="Phosphodiest"/>
    <property type="match status" value="1"/>
</dbReference>
<evidence type="ECO:0000256" key="19">
    <source>
        <dbReference type="ARBA" id="ARBA00078976"/>
    </source>
</evidence>
<dbReference type="InterPro" id="IPR042796">
    <property type="entry name" value="CBX2"/>
</dbReference>
<dbReference type="FunFam" id="3.40.720.10:FF:000048">
    <property type="entry name" value="ectonucleotide pyrophosphatase/phosphodiesterase family member 7"/>
    <property type="match status" value="1"/>
</dbReference>
<evidence type="ECO:0000256" key="6">
    <source>
        <dbReference type="ARBA" id="ARBA00022723"/>
    </source>
</evidence>
<keyword evidence="13" id="KW-0325">Glycoprotein</keyword>
<comment type="catalytic activity">
    <reaction evidence="15">
        <text>1-hexadecanoyl-sn-glycero-3-phosphocholine + H2O = 1-hexadecanoyl-sn-glycerol + phosphocholine + H(+)</text>
        <dbReference type="Rhea" id="RHEA:41119"/>
        <dbReference type="ChEBI" id="CHEBI:15377"/>
        <dbReference type="ChEBI" id="CHEBI:15378"/>
        <dbReference type="ChEBI" id="CHEBI:72998"/>
        <dbReference type="ChEBI" id="CHEBI:75542"/>
        <dbReference type="ChEBI" id="CHEBI:295975"/>
    </reaction>
    <physiologicalReaction direction="left-to-right" evidence="15">
        <dbReference type="Rhea" id="RHEA:41120"/>
    </physiologicalReaction>
</comment>